<sequence>MKGVNAMKYAIDAEHGYTKALQYRRAFVISDTVWVFLGSIGAARKGLTLTVAITAMFAELGWVPGNVTQGGDRIHRIGQHDAVTIQHILDGSLDAQMAQTLITKQELLDQALDWQHTHRETLDYLTADDREKTRTEVVETAGV</sequence>
<reference evidence="2 3" key="1">
    <citation type="journal article" date="2014" name="BMC Genomics">
        <title>Comparison of environmental and isolate Sulfobacillus genomes reveals diverse carbon, sulfur, nitrogen, and hydrogen metabolisms.</title>
        <authorList>
            <person name="Justice N.B."/>
            <person name="Norman A."/>
            <person name="Brown C.T."/>
            <person name="Singh A."/>
            <person name="Thomas B.C."/>
            <person name="Banfield J.F."/>
        </authorList>
    </citation>
    <scope>NUCLEOTIDE SEQUENCE [LARGE SCALE GENOMIC DNA]</scope>
    <source>
        <strain evidence="2">AMDSBA1</strain>
    </source>
</reference>
<evidence type="ECO:0000313" key="3">
    <source>
        <dbReference type="Proteomes" id="UP000242699"/>
    </source>
</evidence>
<dbReference type="PANTHER" id="PTHR45766:SF6">
    <property type="entry name" value="SWI_SNF-RELATED MATRIX-ASSOCIATED ACTIN-DEPENDENT REGULATOR OF CHROMATIN SUBFAMILY A-LIKE PROTEIN 1"/>
    <property type="match status" value="1"/>
</dbReference>
<dbReference type="AlphaFoldDB" id="A0A2T2WJ64"/>
<gene>
    <name evidence="2" type="ORF">C7B43_20865</name>
</gene>
<protein>
    <submittedName>
        <fullName evidence="2">Uncharacterized protein</fullName>
    </submittedName>
</protein>
<dbReference type="GO" id="GO:0031297">
    <property type="term" value="P:replication fork processing"/>
    <property type="evidence" value="ECO:0007669"/>
    <property type="project" value="TreeGrafter"/>
</dbReference>
<keyword evidence="1" id="KW-0378">Hydrolase</keyword>
<name>A0A2T2WJ64_9FIRM</name>
<dbReference type="EMBL" id="PXYT01000115">
    <property type="protein sequence ID" value="PSR22273.1"/>
    <property type="molecule type" value="Genomic_DNA"/>
</dbReference>
<proteinExistence type="predicted"/>
<evidence type="ECO:0000256" key="1">
    <source>
        <dbReference type="ARBA" id="ARBA00022801"/>
    </source>
</evidence>
<dbReference type="SUPFAM" id="SSF52540">
    <property type="entry name" value="P-loop containing nucleoside triphosphate hydrolases"/>
    <property type="match status" value="1"/>
</dbReference>
<dbReference type="PANTHER" id="PTHR45766">
    <property type="entry name" value="DNA ANNEALING HELICASE AND ENDONUCLEASE ZRANB3 FAMILY MEMBER"/>
    <property type="match status" value="1"/>
</dbReference>
<evidence type="ECO:0000313" key="2">
    <source>
        <dbReference type="EMBL" id="PSR22273.1"/>
    </source>
</evidence>
<dbReference type="GO" id="GO:0006281">
    <property type="term" value="P:DNA repair"/>
    <property type="evidence" value="ECO:0007669"/>
    <property type="project" value="TreeGrafter"/>
</dbReference>
<dbReference type="GO" id="GO:0016787">
    <property type="term" value="F:hydrolase activity"/>
    <property type="evidence" value="ECO:0007669"/>
    <property type="project" value="UniProtKB-KW"/>
</dbReference>
<dbReference type="InterPro" id="IPR027417">
    <property type="entry name" value="P-loop_NTPase"/>
</dbReference>
<comment type="caution">
    <text evidence="2">The sequence shown here is derived from an EMBL/GenBank/DDBJ whole genome shotgun (WGS) entry which is preliminary data.</text>
</comment>
<organism evidence="2 3">
    <name type="scientific">Sulfobacillus benefaciens</name>
    <dbReference type="NCBI Taxonomy" id="453960"/>
    <lineage>
        <taxon>Bacteria</taxon>
        <taxon>Bacillati</taxon>
        <taxon>Bacillota</taxon>
        <taxon>Clostridia</taxon>
        <taxon>Eubacteriales</taxon>
        <taxon>Clostridiales Family XVII. Incertae Sedis</taxon>
        <taxon>Sulfobacillus</taxon>
    </lineage>
</organism>
<dbReference type="Proteomes" id="UP000242699">
    <property type="component" value="Unassembled WGS sequence"/>
</dbReference>
<accession>A0A2T2WJ64</accession>
<dbReference type="Gene3D" id="3.40.50.300">
    <property type="entry name" value="P-loop containing nucleotide triphosphate hydrolases"/>
    <property type="match status" value="1"/>
</dbReference>